<evidence type="ECO:0000313" key="1">
    <source>
        <dbReference type="EMBL" id="SNR43914.1"/>
    </source>
</evidence>
<protein>
    <submittedName>
        <fullName evidence="1">Uncharacterized protein</fullName>
    </submittedName>
</protein>
<dbReference type="AlphaFoldDB" id="A0A238WC96"/>
<organism evidence="1 2">
    <name type="scientific">Haloechinothrix alba</name>
    <dbReference type="NCBI Taxonomy" id="664784"/>
    <lineage>
        <taxon>Bacteria</taxon>
        <taxon>Bacillati</taxon>
        <taxon>Actinomycetota</taxon>
        <taxon>Actinomycetes</taxon>
        <taxon>Pseudonocardiales</taxon>
        <taxon>Pseudonocardiaceae</taxon>
        <taxon>Haloechinothrix</taxon>
    </lineage>
</organism>
<keyword evidence="2" id="KW-1185">Reference proteome</keyword>
<dbReference type="EMBL" id="FZNW01000006">
    <property type="protein sequence ID" value="SNR43914.1"/>
    <property type="molecule type" value="Genomic_DNA"/>
</dbReference>
<reference evidence="1 2" key="1">
    <citation type="submission" date="2017-06" db="EMBL/GenBank/DDBJ databases">
        <authorList>
            <person name="Kim H.J."/>
            <person name="Triplett B.A."/>
        </authorList>
    </citation>
    <scope>NUCLEOTIDE SEQUENCE [LARGE SCALE GENOMIC DNA]</scope>
    <source>
        <strain evidence="1 2">DSM 45207</strain>
    </source>
</reference>
<dbReference type="Proteomes" id="UP000198348">
    <property type="component" value="Unassembled WGS sequence"/>
</dbReference>
<proteinExistence type="predicted"/>
<gene>
    <name evidence="1" type="ORF">SAMN06265360_1063</name>
</gene>
<sequence length="173" mass="18502">MIGWLHRLLGDRLPAGFTGTLAADEHVLASGVSDHGPVVVTSQAVWLPGSDGPRRVEWHVIAKATWAEPVLTVVEAEEVARPGGAVVLSDRQPVRVRLDRPGKVPKVVRERVDASIRSRHYKELPGGGAWFVQRRVPGTGGVVLQALPEPGTDRDAVAGIAREAAERLAGEQA</sequence>
<name>A0A238WC96_9PSEU</name>
<accession>A0A238WC96</accession>
<evidence type="ECO:0000313" key="2">
    <source>
        <dbReference type="Proteomes" id="UP000198348"/>
    </source>
</evidence>
<dbReference type="RefSeq" id="WP_342743933.1">
    <property type="nucleotide sequence ID" value="NZ_FZNW01000006.1"/>
</dbReference>